<organism evidence="3 4">
    <name type="scientific">Postia placenta MAD-698-R-SB12</name>
    <dbReference type="NCBI Taxonomy" id="670580"/>
    <lineage>
        <taxon>Eukaryota</taxon>
        <taxon>Fungi</taxon>
        <taxon>Dikarya</taxon>
        <taxon>Basidiomycota</taxon>
        <taxon>Agaricomycotina</taxon>
        <taxon>Agaricomycetes</taxon>
        <taxon>Polyporales</taxon>
        <taxon>Adustoporiaceae</taxon>
        <taxon>Rhodonia</taxon>
    </lineage>
</organism>
<keyword evidence="2" id="KW-0472">Membrane</keyword>
<accession>A0A1X6N397</accession>
<keyword evidence="2" id="KW-0812">Transmembrane</keyword>
<feature type="compositionally biased region" description="Pro residues" evidence="1">
    <location>
        <begin position="120"/>
        <end position="130"/>
    </location>
</feature>
<evidence type="ECO:0000313" key="4">
    <source>
        <dbReference type="Proteomes" id="UP000194127"/>
    </source>
</evidence>
<gene>
    <name evidence="3" type="ORF">POSPLADRAFT_1074347</name>
</gene>
<dbReference type="RefSeq" id="XP_024339869.1">
    <property type="nucleotide sequence ID" value="XM_024482694.1"/>
</dbReference>
<dbReference type="EMBL" id="KZ110596">
    <property type="protein sequence ID" value="OSX63075.1"/>
    <property type="molecule type" value="Genomic_DNA"/>
</dbReference>
<protein>
    <submittedName>
        <fullName evidence="3">Uncharacterized protein</fullName>
    </submittedName>
</protein>
<keyword evidence="4" id="KW-1185">Reference proteome</keyword>
<dbReference type="STRING" id="670580.A0A1X6N397"/>
<evidence type="ECO:0000313" key="3">
    <source>
        <dbReference type="EMBL" id="OSX63075.1"/>
    </source>
</evidence>
<feature type="region of interest" description="Disordered" evidence="1">
    <location>
        <begin position="51"/>
        <end position="73"/>
    </location>
</feature>
<feature type="compositionally biased region" description="Pro residues" evidence="1">
    <location>
        <begin position="88"/>
        <end position="97"/>
    </location>
</feature>
<dbReference type="GeneID" id="36327643"/>
<feature type="transmembrane region" description="Helical" evidence="2">
    <location>
        <begin position="20"/>
        <end position="37"/>
    </location>
</feature>
<reference evidence="3 4" key="1">
    <citation type="submission" date="2017-04" db="EMBL/GenBank/DDBJ databases">
        <title>Genome Sequence of the Model Brown-Rot Fungus Postia placenta SB12.</title>
        <authorList>
            <consortium name="DOE Joint Genome Institute"/>
            <person name="Gaskell J."/>
            <person name="Kersten P."/>
            <person name="Larrondo L.F."/>
            <person name="Canessa P."/>
            <person name="Martinez D."/>
            <person name="Hibbett D."/>
            <person name="Schmoll M."/>
            <person name="Kubicek C.P."/>
            <person name="Martinez A.T."/>
            <person name="Yadav J."/>
            <person name="Master E."/>
            <person name="Magnuson J.K."/>
            <person name="James T."/>
            <person name="Yaver D."/>
            <person name="Berka R."/>
            <person name="Labutti K."/>
            <person name="Lipzen A."/>
            <person name="Aerts A."/>
            <person name="Barry K."/>
            <person name="Henrissat B."/>
            <person name="Blanchette R."/>
            <person name="Grigoriev I."/>
            <person name="Cullen D."/>
        </authorList>
    </citation>
    <scope>NUCLEOTIDE SEQUENCE [LARGE SCALE GENOMIC DNA]</scope>
    <source>
        <strain evidence="3 4">MAD-698-R-SB12</strain>
    </source>
</reference>
<name>A0A1X6N397_9APHY</name>
<proteinExistence type="predicted"/>
<evidence type="ECO:0000256" key="2">
    <source>
        <dbReference type="SAM" id="Phobius"/>
    </source>
</evidence>
<feature type="region of interest" description="Disordered" evidence="1">
    <location>
        <begin position="85"/>
        <end position="137"/>
    </location>
</feature>
<dbReference type="OrthoDB" id="2802536at2759"/>
<evidence type="ECO:0000256" key="1">
    <source>
        <dbReference type="SAM" id="MobiDB-lite"/>
    </source>
</evidence>
<sequence>MGDFNIERCSTLSPGARVGIGIAIAVVGLAALVAFGVSRQRRLRRQNLAYVPNGNSPQAYPVQGSPYAPPGGVYVQNTNSGYYGSYPPQYPQYPPPAHSGNGWDPQNGFAPPYQQTQPPHYSPPLGPPPQIMEKTRP</sequence>
<keyword evidence="2" id="KW-1133">Transmembrane helix</keyword>
<dbReference type="AlphaFoldDB" id="A0A1X6N397"/>
<dbReference type="Proteomes" id="UP000194127">
    <property type="component" value="Unassembled WGS sequence"/>
</dbReference>